<protein>
    <submittedName>
        <fullName evidence="5">WD repeat-containing protein 42A</fullName>
    </submittedName>
</protein>
<feature type="region of interest" description="Disordered" evidence="4">
    <location>
        <begin position="317"/>
        <end position="509"/>
    </location>
</feature>
<dbReference type="InterPro" id="IPR036322">
    <property type="entry name" value="WD40_repeat_dom_sf"/>
</dbReference>
<dbReference type="Gene3D" id="2.130.10.10">
    <property type="entry name" value="YVTN repeat-like/Quinoprotein amine dehydrogenase"/>
    <property type="match status" value="2"/>
</dbReference>
<keyword evidence="1 3" id="KW-0853">WD repeat</keyword>
<name>A0A061S7Z4_9CHLO</name>
<dbReference type="InterPro" id="IPR015943">
    <property type="entry name" value="WD40/YVTN_repeat-like_dom_sf"/>
</dbReference>
<dbReference type="PROSITE" id="PS50082">
    <property type="entry name" value="WD_REPEATS_2"/>
    <property type="match status" value="1"/>
</dbReference>
<proteinExistence type="predicted"/>
<evidence type="ECO:0000256" key="2">
    <source>
        <dbReference type="ARBA" id="ARBA00022737"/>
    </source>
</evidence>
<gene>
    <name evidence="5" type="primary">WDR42A</name>
    <name evidence="5" type="ORF">TSPGSL018_13777</name>
</gene>
<feature type="compositionally biased region" description="Acidic residues" evidence="4">
    <location>
        <begin position="478"/>
        <end position="509"/>
    </location>
</feature>
<feature type="compositionally biased region" description="Low complexity" evidence="4">
    <location>
        <begin position="373"/>
        <end position="384"/>
    </location>
</feature>
<dbReference type="GO" id="GO:0005737">
    <property type="term" value="C:cytoplasm"/>
    <property type="evidence" value="ECO:0007669"/>
    <property type="project" value="TreeGrafter"/>
</dbReference>
<organism evidence="5">
    <name type="scientific">Tetraselmis sp. GSL018</name>
    <dbReference type="NCBI Taxonomy" id="582737"/>
    <lineage>
        <taxon>Eukaryota</taxon>
        <taxon>Viridiplantae</taxon>
        <taxon>Chlorophyta</taxon>
        <taxon>core chlorophytes</taxon>
        <taxon>Chlorodendrophyceae</taxon>
        <taxon>Chlorodendrales</taxon>
        <taxon>Chlorodendraceae</taxon>
        <taxon>Tetraselmis</taxon>
    </lineage>
</organism>
<dbReference type="GO" id="GO:0080008">
    <property type="term" value="C:Cul4-RING E3 ubiquitin ligase complex"/>
    <property type="evidence" value="ECO:0007669"/>
    <property type="project" value="TreeGrafter"/>
</dbReference>
<dbReference type="PROSITE" id="PS50294">
    <property type="entry name" value="WD_REPEATS_REGION"/>
    <property type="match status" value="1"/>
</dbReference>
<dbReference type="InterPro" id="IPR001680">
    <property type="entry name" value="WD40_rpt"/>
</dbReference>
<dbReference type="SMART" id="SM00320">
    <property type="entry name" value="WD40"/>
    <property type="match status" value="7"/>
</dbReference>
<evidence type="ECO:0000256" key="1">
    <source>
        <dbReference type="ARBA" id="ARBA00022574"/>
    </source>
</evidence>
<feature type="compositionally biased region" description="Basic and acidic residues" evidence="4">
    <location>
        <begin position="326"/>
        <end position="346"/>
    </location>
</feature>
<feature type="region of interest" description="Disordered" evidence="4">
    <location>
        <begin position="620"/>
        <end position="645"/>
    </location>
</feature>
<dbReference type="EMBL" id="GBEZ01006387">
    <property type="protein sequence ID" value="JAC79010.1"/>
    <property type="molecule type" value="Transcribed_RNA"/>
</dbReference>
<feature type="compositionally biased region" description="Acidic residues" evidence="4">
    <location>
        <begin position="679"/>
        <end position="698"/>
    </location>
</feature>
<dbReference type="PANTHER" id="PTHR15574:SF21">
    <property type="entry name" value="DDB1- AND CUL4-ASSOCIATED FACTOR 8"/>
    <property type="match status" value="1"/>
</dbReference>
<dbReference type="PANTHER" id="PTHR15574">
    <property type="entry name" value="WD REPEAT DOMAIN-CONTAINING FAMILY"/>
    <property type="match status" value="1"/>
</dbReference>
<feature type="region of interest" description="Disordered" evidence="4">
    <location>
        <begin position="673"/>
        <end position="698"/>
    </location>
</feature>
<dbReference type="Pfam" id="PF00400">
    <property type="entry name" value="WD40"/>
    <property type="match status" value="1"/>
</dbReference>
<dbReference type="SUPFAM" id="SSF50978">
    <property type="entry name" value="WD40 repeat-like"/>
    <property type="match status" value="1"/>
</dbReference>
<evidence type="ECO:0000313" key="5">
    <source>
        <dbReference type="EMBL" id="JAC79010.1"/>
    </source>
</evidence>
<feature type="repeat" description="WD" evidence="3">
    <location>
        <begin position="66"/>
        <end position="107"/>
    </location>
</feature>
<accession>A0A061S7Z4</accession>
<feature type="compositionally biased region" description="Basic and acidic residues" evidence="4">
    <location>
        <begin position="1"/>
        <end position="12"/>
    </location>
</feature>
<feature type="compositionally biased region" description="Pro residues" evidence="4">
    <location>
        <begin position="624"/>
        <end position="634"/>
    </location>
</feature>
<feature type="region of interest" description="Disordered" evidence="4">
    <location>
        <begin position="1"/>
        <end position="20"/>
    </location>
</feature>
<keyword evidence="2" id="KW-0677">Repeat</keyword>
<dbReference type="InterPro" id="IPR045151">
    <property type="entry name" value="DCAF8"/>
</dbReference>
<evidence type="ECO:0000256" key="3">
    <source>
        <dbReference type="PROSITE-ProRule" id="PRU00221"/>
    </source>
</evidence>
<evidence type="ECO:0000256" key="4">
    <source>
        <dbReference type="SAM" id="MobiDB-lite"/>
    </source>
</evidence>
<reference evidence="5" key="1">
    <citation type="submission" date="2014-05" db="EMBL/GenBank/DDBJ databases">
        <title>The transcriptome of the halophilic microalga Tetraselmis sp. GSL018 isolated from the Great Salt Lake, Utah.</title>
        <authorList>
            <person name="Jinkerson R.E."/>
            <person name="D'Adamo S."/>
            <person name="Posewitz M.C."/>
        </authorList>
    </citation>
    <scope>NUCLEOTIDE SEQUENCE</scope>
    <source>
        <strain evidence="5">GSL018</strain>
    </source>
</reference>
<sequence length="698" mass="75576">MEQNEQPHEPKTSKRASSFAALTAGRPAVIRAREMGDFGKRISASYRRSAGTGESLVKRMELQRTLDGHQGCVNTVSFTADGATLVSGSDDQRIILWNWNTGKWRTRYPSGHSNNVFQAKMMPHTNSSTIVTCAADGQVRVGFLREGGGKRTPLTRKIGEHEGRAHKLALVPGSPSCLFSSGEDGAVRHFDLRERGYGNRVAFTLGGTGTFRRWQRQIEIYAVAINAVRPWQLAVSGAEESVSVFDFRKLSLRSGEWGFNDGRGPTKPLLKLCPEHLRGRPAVHTTCVAFSCSGELLATYGDEDIYLFDYDSRTSLRPKTKCSAPRSEERKNSGAAEHMPERDAPMEPRGALLEGSEQRRGPGEPPPPGGHTGAEATATGGLAAEGRDSAADPGSPSAKPEEAEAQPGAPEDAAAADRSEQPEQIEGSSRPQLAAGSVDAAAEGCHEGLPSSSAAEEAPRPEADGDSLSGGDELCCAPDDDDEDDEDESADGSTDDSDADITSEDSDELADIDDVAFDGFYPRARHSTYSRMEERADYVVQRYTGHRNRRTVKGVNFMGASDEYVVSGSDCGRVFVWEKESGRLLWAQRGDNMVVNCLEPHPHLPLTLATSGIDDDIKIWAPTRPTPQEPPASPTPELGHDSSPHPWMVQFLPGVHSHNEMREEILDVLLNAYGGAVGDGDEEDDEEDSDSDEREGSE</sequence>
<dbReference type="AlphaFoldDB" id="A0A061S7Z4"/>